<gene>
    <name evidence="2" type="ORF">ASEP1449_LOCUS18448</name>
</gene>
<dbReference type="AlphaFoldDB" id="A0A7S2UPU9"/>
<name>A0A7S2UPU9_9STRA</name>
<protein>
    <submittedName>
        <fullName evidence="2">Uncharacterized protein</fullName>
    </submittedName>
</protein>
<reference evidence="2" key="1">
    <citation type="submission" date="2021-01" db="EMBL/GenBank/DDBJ databases">
        <authorList>
            <person name="Corre E."/>
            <person name="Pelletier E."/>
            <person name="Niang G."/>
            <person name="Scheremetjew M."/>
            <person name="Finn R."/>
            <person name="Kale V."/>
            <person name="Holt S."/>
            <person name="Cochrane G."/>
            <person name="Meng A."/>
            <person name="Brown T."/>
            <person name="Cohen L."/>
        </authorList>
    </citation>
    <scope>NUCLEOTIDE SEQUENCE</scope>
    <source>
        <strain evidence="2">CCMP2084</strain>
    </source>
</reference>
<keyword evidence="1" id="KW-0175">Coiled coil</keyword>
<evidence type="ECO:0000256" key="1">
    <source>
        <dbReference type="SAM" id="Coils"/>
    </source>
</evidence>
<dbReference type="EMBL" id="HBHQ01027219">
    <property type="protein sequence ID" value="CAD9826614.1"/>
    <property type="molecule type" value="Transcribed_RNA"/>
</dbReference>
<proteinExistence type="predicted"/>
<feature type="coiled-coil region" evidence="1">
    <location>
        <begin position="146"/>
        <end position="180"/>
    </location>
</feature>
<sequence length="314" mass="36290">MTSLSTTSLASDIMDRVYPESPLKPRITVPVMKTEPSLRKFLEKNHKKRYPCECHSSFAAMSFKTNIDLLSLHMLIDDMQSKSKLQGGSERHLQKETDSILLDEDDVAEETYDSGELQELKNSHQCIHHTDDESMITSYDMSSYRNHILELENELLTDEINQEQVEHEKVLYELDALQDRYIAIQRLCCYLIKTHKELCSALDGQGHMEDKLDGIIDCPQPLHCADECAHLTDVETLLNALLDRRTALNEGSDIHQFLHHKEENHFLADMLYEEHQSHGETLTKLDGLKVQHIILHRLCAKLTRRNKEMQQLIS</sequence>
<evidence type="ECO:0000313" key="2">
    <source>
        <dbReference type="EMBL" id="CAD9826614.1"/>
    </source>
</evidence>
<organism evidence="2">
    <name type="scientific">Attheya septentrionalis</name>
    <dbReference type="NCBI Taxonomy" id="420275"/>
    <lineage>
        <taxon>Eukaryota</taxon>
        <taxon>Sar</taxon>
        <taxon>Stramenopiles</taxon>
        <taxon>Ochrophyta</taxon>
        <taxon>Bacillariophyta</taxon>
        <taxon>Coscinodiscophyceae</taxon>
        <taxon>Chaetocerotophycidae</taxon>
        <taxon>Chaetocerotales</taxon>
        <taxon>Attheyaceae</taxon>
        <taxon>Attheya</taxon>
    </lineage>
</organism>
<accession>A0A7S2UPU9</accession>